<dbReference type="InterPro" id="IPR050227">
    <property type="entry name" value="Rab"/>
</dbReference>
<dbReference type="SMART" id="SM00174">
    <property type="entry name" value="RHO"/>
    <property type="match status" value="1"/>
</dbReference>
<organism evidence="8 9">
    <name type="scientific">Folsomia candida</name>
    <name type="common">Springtail</name>
    <dbReference type="NCBI Taxonomy" id="158441"/>
    <lineage>
        <taxon>Eukaryota</taxon>
        <taxon>Metazoa</taxon>
        <taxon>Ecdysozoa</taxon>
        <taxon>Arthropoda</taxon>
        <taxon>Hexapoda</taxon>
        <taxon>Collembola</taxon>
        <taxon>Entomobryomorpha</taxon>
        <taxon>Isotomoidea</taxon>
        <taxon>Isotomidae</taxon>
        <taxon>Proisotominae</taxon>
        <taxon>Folsomia</taxon>
    </lineage>
</organism>
<dbReference type="CDD" id="cd00154">
    <property type="entry name" value="Rab"/>
    <property type="match status" value="1"/>
</dbReference>
<name>A0A226F5D1_FOLCA</name>
<dbReference type="PANTHER" id="PTHR47977">
    <property type="entry name" value="RAS-RELATED PROTEIN RAB"/>
    <property type="match status" value="1"/>
</dbReference>
<dbReference type="InterPro" id="IPR001841">
    <property type="entry name" value="Znf_RING"/>
</dbReference>
<dbReference type="FunFam" id="3.40.50.300:FF:001447">
    <property type="entry name" value="Ras-related protein Rab-1B"/>
    <property type="match status" value="1"/>
</dbReference>
<dbReference type="SUPFAM" id="SSF52540">
    <property type="entry name" value="P-loop containing nucleoside triphosphate hydrolases"/>
    <property type="match status" value="1"/>
</dbReference>
<dbReference type="PROSITE" id="PS50089">
    <property type="entry name" value="ZF_RING_2"/>
    <property type="match status" value="1"/>
</dbReference>
<feature type="compositionally biased region" description="Basic and acidic residues" evidence="6">
    <location>
        <begin position="254"/>
        <end position="280"/>
    </location>
</feature>
<keyword evidence="2 5" id="KW-0863">Zinc-finger</keyword>
<gene>
    <name evidence="8" type="ORF">Fcan01_01246</name>
</gene>
<dbReference type="GO" id="GO:0003924">
    <property type="term" value="F:GTPase activity"/>
    <property type="evidence" value="ECO:0007669"/>
    <property type="project" value="InterPro"/>
</dbReference>
<evidence type="ECO:0000256" key="5">
    <source>
        <dbReference type="PROSITE-ProRule" id="PRU00175"/>
    </source>
</evidence>
<keyword evidence="2 5" id="KW-0479">Metal-binding</keyword>
<keyword evidence="9" id="KW-1185">Reference proteome</keyword>
<proteinExistence type="predicted"/>
<dbReference type="Gene3D" id="3.30.40.10">
    <property type="entry name" value="Zinc/RING finger domain, C3HC4 (zinc finger)"/>
    <property type="match status" value="1"/>
</dbReference>
<keyword evidence="1" id="KW-0547">Nucleotide-binding</keyword>
<evidence type="ECO:0000256" key="1">
    <source>
        <dbReference type="ARBA" id="ARBA00022741"/>
    </source>
</evidence>
<dbReference type="InterPro" id="IPR013083">
    <property type="entry name" value="Znf_RING/FYVE/PHD"/>
</dbReference>
<comment type="caution">
    <text evidence="8">The sequence shown here is derived from an EMBL/GenBank/DDBJ whole genome shotgun (WGS) entry which is preliminary data.</text>
</comment>
<dbReference type="PRINTS" id="PR00449">
    <property type="entry name" value="RASTRNSFRMNG"/>
</dbReference>
<evidence type="ECO:0000256" key="3">
    <source>
        <dbReference type="ARBA" id="ARBA00022833"/>
    </source>
</evidence>
<keyword evidence="3" id="KW-0862">Zinc</keyword>
<feature type="region of interest" description="Disordered" evidence="6">
    <location>
        <begin position="248"/>
        <end position="288"/>
    </location>
</feature>
<dbReference type="OrthoDB" id="265044at2759"/>
<dbReference type="InterPro" id="IPR027417">
    <property type="entry name" value="P-loop_NTPase"/>
</dbReference>
<dbReference type="Pfam" id="PF13923">
    <property type="entry name" value="zf-C3HC4_2"/>
    <property type="match status" value="1"/>
</dbReference>
<keyword evidence="4" id="KW-0342">GTP-binding</keyword>
<dbReference type="STRING" id="158441.A0A226F5D1"/>
<dbReference type="Pfam" id="PF00071">
    <property type="entry name" value="Ras"/>
    <property type="match status" value="1"/>
</dbReference>
<dbReference type="SMART" id="SM00184">
    <property type="entry name" value="RING"/>
    <property type="match status" value="1"/>
</dbReference>
<dbReference type="InterPro" id="IPR005225">
    <property type="entry name" value="Small_GTP-bd"/>
</dbReference>
<dbReference type="GO" id="GO:0008270">
    <property type="term" value="F:zinc ion binding"/>
    <property type="evidence" value="ECO:0007669"/>
    <property type="project" value="UniProtKB-KW"/>
</dbReference>
<evidence type="ECO:0000256" key="4">
    <source>
        <dbReference type="ARBA" id="ARBA00023134"/>
    </source>
</evidence>
<dbReference type="AlphaFoldDB" id="A0A226F5D1"/>
<evidence type="ECO:0000313" key="8">
    <source>
        <dbReference type="EMBL" id="OXA64391.1"/>
    </source>
</evidence>
<sequence length="314" mass="35134">MSGLLECGICGDFNSEFANDNFMVTGCEHVFHKYCILHALAKSTSCPVCHYPVLPCNLALIRGVDPNKPFKKLVIATLGDAGVGKTGLVNRLVNGEFHGYEISTIGADFRSVNIQVGDDPVKLFLQDTGGNYVFKAITPQYVRNAQGIIIAYDCTRLETLKSVQGWLDFANLHAPEAEKIIMGCRSDLENCTCYKHTSETNSCRKPTKEEVEEEISLHGLFHITTSAKTSENVETAFKTLASHIIENMSMRNHGGRDQQREGDPEGSRPIKLHEPPRNEDNVADEEEEIKGSELCGMRRFFKKFWRADKQKKNM</sequence>
<dbReference type="SUPFAM" id="SSF57850">
    <property type="entry name" value="RING/U-box"/>
    <property type="match status" value="1"/>
</dbReference>
<dbReference type="EMBL" id="LNIX01000001">
    <property type="protein sequence ID" value="OXA64391.1"/>
    <property type="molecule type" value="Genomic_DNA"/>
</dbReference>
<protein>
    <submittedName>
        <fullName evidence="8">Ras-related protein Rab-13</fullName>
    </submittedName>
</protein>
<evidence type="ECO:0000256" key="2">
    <source>
        <dbReference type="ARBA" id="ARBA00022771"/>
    </source>
</evidence>
<evidence type="ECO:0000256" key="6">
    <source>
        <dbReference type="SAM" id="MobiDB-lite"/>
    </source>
</evidence>
<accession>A0A226F5D1</accession>
<evidence type="ECO:0000313" key="9">
    <source>
        <dbReference type="Proteomes" id="UP000198287"/>
    </source>
</evidence>
<evidence type="ECO:0000259" key="7">
    <source>
        <dbReference type="PROSITE" id="PS50089"/>
    </source>
</evidence>
<feature type="domain" description="RING-type" evidence="7">
    <location>
        <begin position="7"/>
        <end position="50"/>
    </location>
</feature>
<dbReference type="InterPro" id="IPR001806">
    <property type="entry name" value="Small_GTPase"/>
</dbReference>
<dbReference type="SMART" id="SM00173">
    <property type="entry name" value="RAS"/>
    <property type="match status" value="1"/>
</dbReference>
<dbReference type="Proteomes" id="UP000198287">
    <property type="component" value="Unassembled WGS sequence"/>
</dbReference>
<reference evidence="8 9" key="1">
    <citation type="submission" date="2015-12" db="EMBL/GenBank/DDBJ databases">
        <title>The genome of Folsomia candida.</title>
        <authorList>
            <person name="Faddeeva A."/>
            <person name="Derks M.F."/>
            <person name="Anvar Y."/>
            <person name="Smit S."/>
            <person name="Van Straalen N."/>
            <person name="Roelofs D."/>
        </authorList>
    </citation>
    <scope>NUCLEOTIDE SEQUENCE [LARGE SCALE GENOMIC DNA]</scope>
    <source>
        <strain evidence="8 9">VU population</strain>
        <tissue evidence="8">Whole body</tissue>
    </source>
</reference>
<dbReference type="PROSITE" id="PS51419">
    <property type="entry name" value="RAB"/>
    <property type="match status" value="1"/>
</dbReference>
<dbReference type="Gene3D" id="3.40.50.300">
    <property type="entry name" value="P-loop containing nucleotide triphosphate hydrolases"/>
    <property type="match status" value="1"/>
</dbReference>
<dbReference type="SMART" id="SM00175">
    <property type="entry name" value="RAB"/>
    <property type="match status" value="1"/>
</dbReference>
<dbReference type="NCBIfam" id="TIGR00231">
    <property type="entry name" value="small_GTP"/>
    <property type="match status" value="1"/>
</dbReference>
<dbReference type="GO" id="GO:0005525">
    <property type="term" value="F:GTP binding"/>
    <property type="evidence" value="ECO:0007669"/>
    <property type="project" value="UniProtKB-KW"/>
</dbReference>